<evidence type="ECO:0000256" key="10">
    <source>
        <dbReference type="RuleBase" id="RU000556"/>
    </source>
</evidence>
<dbReference type="Pfam" id="PF01272">
    <property type="entry name" value="GreA_GreB"/>
    <property type="match status" value="1"/>
</dbReference>
<proteinExistence type="inferred from homology"/>
<dbReference type="Pfam" id="PF03449">
    <property type="entry name" value="GreA_GreB_N"/>
    <property type="match status" value="1"/>
</dbReference>
<dbReference type="GO" id="GO:0003746">
    <property type="term" value="F:translation elongation factor activity"/>
    <property type="evidence" value="ECO:0007669"/>
    <property type="project" value="UniProtKB-KW"/>
</dbReference>
<feature type="coiled-coil region" evidence="9">
    <location>
        <begin position="13"/>
        <end position="70"/>
    </location>
</feature>
<dbReference type="InterPro" id="IPR018151">
    <property type="entry name" value="TF_GreA/GreB_CS"/>
</dbReference>
<dbReference type="InterPro" id="IPR036805">
    <property type="entry name" value="Tscrpt_elong_fac_GreA/B_N_sf"/>
</dbReference>
<keyword evidence="13" id="KW-0648">Protein biosynthesis</keyword>
<evidence type="ECO:0000259" key="11">
    <source>
        <dbReference type="Pfam" id="PF01272"/>
    </source>
</evidence>
<dbReference type="InterPro" id="IPR006359">
    <property type="entry name" value="Tscrpt_elong_fac_GreA"/>
</dbReference>
<evidence type="ECO:0000259" key="12">
    <source>
        <dbReference type="Pfam" id="PF03449"/>
    </source>
</evidence>
<evidence type="ECO:0000256" key="4">
    <source>
        <dbReference type="ARBA" id="ARBA00023054"/>
    </source>
</evidence>
<feature type="domain" description="Transcription elongation factor GreA/GreB N-terminal" evidence="12">
    <location>
        <begin position="7"/>
        <end position="76"/>
    </location>
</feature>
<dbReference type="PROSITE" id="PS00829">
    <property type="entry name" value="GREAB_1"/>
    <property type="match status" value="1"/>
</dbReference>
<dbReference type="InterPro" id="IPR036953">
    <property type="entry name" value="GreA/GreB_C_sf"/>
</dbReference>
<dbReference type="InterPro" id="IPR028624">
    <property type="entry name" value="Tscrpt_elong_fac_GreA/B"/>
</dbReference>
<dbReference type="PANTHER" id="PTHR30437:SF4">
    <property type="entry name" value="TRANSCRIPTION ELONGATION FACTOR GREA"/>
    <property type="match status" value="1"/>
</dbReference>
<dbReference type="InterPro" id="IPR001437">
    <property type="entry name" value="Tscrpt_elong_fac_GreA/B_C"/>
</dbReference>
<reference evidence="13 14" key="1">
    <citation type="submission" date="2023-08" db="EMBL/GenBank/DDBJ databases">
        <title>Genome sequence of Thermaerobacter compostii strain Ins1, a spore-forming filamentous bacterium isolated from a deep geothermal reservoir.</title>
        <authorList>
            <person name="Bregnard D."/>
            <person name="Gonzalez D."/>
            <person name="Junier P."/>
        </authorList>
    </citation>
    <scope>NUCLEOTIDE SEQUENCE [LARGE SCALE GENOMIC DNA]</scope>
    <source>
        <strain evidence="13 14">Ins1</strain>
    </source>
</reference>
<evidence type="ECO:0000313" key="13">
    <source>
        <dbReference type="EMBL" id="WPD19200.1"/>
    </source>
</evidence>
<comment type="function">
    <text evidence="7 9 10">Necessary for efficient RNA polymerase transcription elongation past template-encoded arresting sites. The arresting sites in DNA have the property of trapping a certain fraction of elongating RNA polymerases that pass through, resulting in locked ternary complexes. Cleavage of the nascent transcript by cleavage factors such as GreA or GreB allows the resumption of elongation from the new 3'terminus. GreA releases sequences of 2 to 3 nucleotides.</text>
</comment>
<keyword evidence="13" id="KW-0251">Elongation factor</keyword>
<evidence type="ECO:0000256" key="5">
    <source>
        <dbReference type="ARBA" id="ARBA00023125"/>
    </source>
</evidence>
<evidence type="ECO:0000256" key="8">
    <source>
        <dbReference type="ARBA" id="ARBA00030776"/>
    </source>
</evidence>
<keyword evidence="14" id="KW-1185">Reference proteome</keyword>
<sequence length="160" mass="18046">MTDKELLLSAEGLRKLEEELQYLKSVKRREVAQRIKQAREFGDISENSEYEEAKNEQAFVEGRIIELEKMLRNARIVNDDEIDPTKVNIGSTVYLKDVDTGEEVQYTIVGSNEADPAALRISYQSPVGKALFGRSVGEVVEVKVPAGTLRYEIVRIERAG</sequence>
<dbReference type="PIRSF" id="PIRSF006092">
    <property type="entry name" value="GreA_GreB"/>
    <property type="match status" value="1"/>
</dbReference>
<dbReference type="NCBIfam" id="NF001261">
    <property type="entry name" value="PRK00226.1-2"/>
    <property type="match status" value="1"/>
</dbReference>
<evidence type="ECO:0000313" key="14">
    <source>
        <dbReference type="Proteomes" id="UP001304683"/>
    </source>
</evidence>
<feature type="domain" description="Transcription elongation factor GreA/GreB C-terminal" evidence="11">
    <location>
        <begin position="85"/>
        <end position="157"/>
    </location>
</feature>
<evidence type="ECO:0000256" key="6">
    <source>
        <dbReference type="ARBA" id="ARBA00023163"/>
    </source>
</evidence>
<keyword evidence="5 9" id="KW-0238">DNA-binding</keyword>
<dbReference type="InterPro" id="IPR022691">
    <property type="entry name" value="Tscrpt_elong_fac_GreA/B_N"/>
</dbReference>
<comment type="similarity">
    <text evidence="1 9 10">Belongs to the GreA/GreB family.</text>
</comment>
<dbReference type="NCBIfam" id="TIGR01462">
    <property type="entry name" value="greA"/>
    <property type="match status" value="1"/>
</dbReference>
<dbReference type="Gene3D" id="1.10.287.180">
    <property type="entry name" value="Transcription elongation factor, GreA/GreB, N-terminal domain"/>
    <property type="match status" value="1"/>
</dbReference>
<organism evidence="13 14">
    <name type="scientific">Thermaerobacter composti</name>
    <dbReference type="NCBI Taxonomy" id="554949"/>
    <lineage>
        <taxon>Bacteria</taxon>
        <taxon>Bacillati</taxon>
        <taxon>Bacillota</taxon>
        <taxon>Clostridia</taxon>
        <taxon>Eubacteriales</taxon>
        <taxon>Clostridiales Family XVII. Incertae Sedis</taxon>
        <taxon>Thermaerobacter</taxon>
    </lineage>
</organism>
<keyword evidence="4 9" id="KW-0175">Coiled coil</keyword>
<dbReference type="RefSeq" id="WP_135224695.1">
    <property type="nucleotide sequence ID" value="NZ_CP132508.1"/>
</dbReference>
<accession>A0ABZ0QNY0</accession>
<evidence type="ECO:0000256" key="1">
    <source>
        <dbReference type="ARBA" id="ARBA00008213"/>
    </source>
</evidence>
<dbReference type="Gene3D" id="3.10.50.30">
    <property type="entry name" value="Transcription elongation factor, GreA/GreB, C-terminal domain"/>
    <property type="match status" value="1"/>
</dbReference>
<dbReference type="Proteomes" id="UP001304683">
    <property type="component" value="Chromosome"/>
</dbReference>
<name>A0ABZ0QNY0_9FIRM</name>
<dbReference type="NCBIfam" id="NF001263">
    <property type="entry name" value="PRK00226.1-4"/>
    <property type="match status" value="1"/>
</dbReference>
<gene>
    <name evidence="9 13" type="primary">greA</name>
    <name evidence="13" type="ORF">Q5761_00535</name>
</gene>
<evidence type="ECO:0000256" key="9">
    <source>
        <dbReference type="HAMAP-Rule" id="MF_00105"/>
    </source>
</evidence>
<protein>
    <recommendedName>
        <fullName evidence="2 9">Transcription elongation factor GreA</fullName>
    </recommendedName>
    <alternativeName>
        <fullName evidence="8 9">Transcript cleavage factor GreA</fullName>
    </alternativeName>
</protein>
<dbReference type="SUPFAM" id="SSF54534">
    <property type="entry name" value="FKBP-like"/>
    <property type="match status" value="1"/>
</dbReference>
<evidence type="ECO:0000256" key="2">
    <source>
        <dbReference type="ARBA" id="ARBA00013729"/>
    </source>
</evidence>
<evidence type="ECO:0000256" key="7">
    <source>
        <dbReference type="ARBA" id="ARBA00024916"/>
    </source>
</evidence>
<evidence type="ECO:0000256" key="3">
    <source>
        <dbReference type="ARBA" id="ARBA00023015"/>
    </source>
</evidence>
<dbReference type="EMBL" id="CP132508">
    <property type="protein sequence ID" value="WPD19200.1"/>
    <property type="molecule type" value="Genomic_DNA"/>
</dbReference>
<dbReference type="PANTHER" id="PTHR30437">
    <property type="entry name" value="TRANSCRIPTION ELONGATION FACTOR GREA"/>
    <property type="match status" value="1"/>
</dbReference>
<keyword evidence="6 9" id="KW-0804">Transcription</keyword>
<keyword evidence="3 9" id="KW-0805">Transcription regulation</keyword>
<dbReference type="SUPFAM" id="SSF46557">
    <property type="entry name" value="GreA transcript cleavage protein, N-terminal domain"/>
    <property type="match status" value="1"/>
</dbReference>
<dbReference type="HAMAP" id="MF_00105">
    <property type="entry name" value="GreA_GreB"/>
    <property type="match status" value="1"/>
</dbReference>
<dbReference type="InterPro" id="IPR023459">
    <property type="entry name" value="Tscrpt_elong_fac_GreA/B_fam"/>
</dbReference>